<organism evidence="4 5">
    <name type="scientific">Acetobacter tropicalis</name>
    <dbReference type="NCBI Taxonomy" id="104102"/>
    <lineage>
        <taxon>Bacteria</taxon>
        <taxon>Pseudomonadati</taxon>
        <taxon>Pseudomonadota</taxon>
        <taxon>Alphaproteobacteria</taxon>
        <taxon>Acetobacterales</taxon>
        <taxon>Acetobacteraceae</taxon>
        <taxon>Acetobacter</taxon>
    </lineage>
</organism>
<dbReference type="PANTHER" id="PTHR42954:SF2">
    <property type="entry name" value="FE(2+) TRANSPORT PROTEIN A"/>
    <property type="match status" value="1"/>
</dbReference>
<evidence type="ECO:0000256" key="2">
    <source>
        <dbReference type="SAM" id="MobiDB-lite"/>
    </source>
</evidence>
<evidence type="ECO:0000313" key="4">
    <source>
        <dbReference type="EMBL" id="KGB25457.1"/>
    </source>
</evidence>
<keyword evidence="5" id="KW-1185">Reference proteome</keyword>
<comment type="caution">
    <text evidence="4">The sequence shown here is derived from an EMBL/GenBank/DDBJ whole genome shotgun (WGS) entry which is preliminary data.</text>
</comment>
<feature type="domain" description="Ferrous iron transporter FeoA-like" evidence="3">
    <location>
        <begin position="1"/>
        <end position="77"/>
    </location>
</feature>
<dbReference type="SMART" id="SM00899">
    <property type="entry name" value="FeoA"/>
    <property type="match status" value="1"/>
</dbReference>
<dbReference type="InterPro" id="IPR007167">
    <property type="entry name" value="Fe-transptr_FeoA-like"/>
</dbReference>
<dbReference type="PANTHER" id="PTHR42954">
    <property type="entry name" value="FE(2+) TRANSPORT PROTEIN A"/>
    <property type="match status" value="1"/>
</dbReference>
<evidence type="ECO:0000259" key="3">
    <source>
        <dbReference type="SMART" id="SM00899"/>
    </source>
</evidence>
<dbReference type="EMBL" id="JOKM01000018">
    <property type="protein sequence ID" value="KGB25457.1"/>
    <property type="molecule type" value="Genomic_DNA"/>
</dbReference>
<dbReference type="Proteomes" id="UP000029448">
    <property type="component" value="Unassembled WGS sequence"/>
</dbReference>
<dbReference type="STRING" id="104102.AtDm6_0652"/>
<evidence type="ECO:0000313" key="5">
    <source>
        <dbReference type="Proteomes" id="UP000029448"/>
    </source>
</evidence>
<evidence type="ECO:0000256" key="1">
    <source>
        <dbReference type="ARBA" id="ARBA00023004"/>
    </source>
</evidence>
<proteinExistence type="predicted"/>
<gene>
    <name evidence="4" type="ORF">AtDm6_0652</name>
</gene>
<dbReference type="InterPro" id="IPR008988">
    <property type="entry name" value="Transcriptional_repressor_C"/>
</dbReference>
<dbReference type="InterPro" id="IPR038157">
    <property type="entry name" value="FeoA_core_dom"/>
</dbReference>
<dbReference type="PATRIC" id="fig|104102.7.peg.648"/>
<keyword evidence="1" id="KW-0408">Iron</keyword>
<dbReference type="InterPro" id="IPR052713">
    <property type="entry name" value="FeoA"/>
</dbReference>
<accession>A0A094YVK4</accession>
<reference evidence="4 5" key="1">
    <citation type="submission" date="2014-06" db="EMBL/GenBank/DDBJ databases">
        <title>Functional and comparative genomic analyses of the Drosophila gut microbiota identify candidate symbiosis factors.</title>
        <authorList>
            <person name="Newell P.D."/>
            <person name="Chaston J.M."/>
            <person name="Douglas A.E."/>
        </authorList>
    </citation>
    <scope>NUCLEOTIDE SEQUENCE [LARGE SCALE GENOMIC DNA]</scope>
    <source>
        <strain evidence="4 5">DmCS_006</strain>
    </source>
</reference>
<protein>
    <submittedName>
        <fullName evidence="4">Ferrous iron transport protein</fullName>
    </submittedName>
</protein>
<feature type="compositionally biased region" description="Low complexity" evidence="2">
    <location>
        <begin position="95"/>
        <end position="110"/>
    </location>
</feature>
<name>A0A094YVK4_9PROT</name>
<dbReference type="GO" id="GO:0046914">
    <property type="term" value="F:transition metal ion binding"/>
    <property type="evidence" value="ECO:0007669"/>
    <property type="project" value="InterPro"/>
</dbReference>
<dbReference type="Gene3D" id="2.30.30.90">
    <property type="match status" value="1"/>
</dbReference>
<dbReference type="SUPFAM" id="SSF50037">
    <property type="entry name" value="C-terminal domain of transcriptional repressors"/>
    <property type="match status" value="1"/>
</dbReference>
<feature type="region of interest" description="Disordered" evidence="2">
    <location>
        <begin position="82"/>
        <end position="120"/>
    </location>
</feature>
<dbReference type="AlphaFoldDB" id="A0A094YVK4"/>
<dbReference type="Pfam" id="PF04023">
    <property type="entry name" value="FeoA"/>
    <property type="match status" value="1"/>
</dbReference>
<sequence length="120" mass="12386">MRLNQLSLRAAGVIDHIEALSTHDAIAQRLGELGFVPGEPVKVIAFGPLGGDPMAVEIGFTRFALRRSEAHRIVLRDNTAATAPSCAAQPHEQADPAASSPSASTADSSSHQAPVAGPLA</sequence>